<proteinExistence type="predicted"/>
<sequence>MKPQDIEIIQSVLEITGPIKVTEVYDKAKELFEKGEITNMFDYGGKTPHQSVNALIYTALNNGEEVPFWKVQEDPVLIALKSAVNEPVLSAEKISAPSVKIAHERDLHPFLTYMAFHNENLKCYTKTIFHEESVKSPKGMDR</sequence>
<feature type="domain" description="HTH HARE-type" evidence="2">
    <location>
        <begin position="3"/>
        <end position="83"/>
    </location>
</feature>
<dbReference type="GO" id="GO:0006355">
    <property type="term" value="P:regulation of DNA-templated transcription"/>
    <property type="evidence" value="ECO:0007669"/>
    <property type="project" value="InterPro"/>
</dbReference>
<organism evidence="3 4">
    <name type="scientific">Helicobacter pylori</name>
    <name type="common">Campylobacter pylori</name>
    <dbReference type="NCBI Taxonomy" id="210"/>
    <lineage>
        <taxon>Bacteria</taxon>
        <taxon>Pseudomonadati</taxon>
        <taxon>Campylobacterota</taxon>
        <taxon>Epsilonproteobacteria</taxon>
        <taxon>Campylobacterales</taxon>
        <taxon>Helicobacteraceae</taxon>
        <taxon>Helicobacter</taxon>
    </lineage>
</organism>
<gene>
    <name evidence="3" type="ORF">EC518_12175</name>
</gene>
<evidence type="ECO:0000259" key="2">
    <source>
        <dbReference type="PROSITE" id="PS51913"/>
    </source>
</evidence>
<keyword evidence="1" id="KW-0804">Transcription</keyword>
<name>A0A438WI04_HELPX</name>
<feature type="non-terminal residue" evidence="3">
    <location>
        <position position="142"/>
    </location>
</feature>
<comment type="caution">
    <text evidence="3">The sequence shown here is derived from an EMBL/GenBank/DDBJ whole genome shotgun (WGS) entry which is preliminary data.</text>
</comment>
<accession>A0A438WI04</accession>
<dbReference type="AlphaFoldDB" id="A0A438WI04"/>
<evidence type="ECO:0000313" key="4">
    <source>
        <dbReference type="Proteomes" id="UP000289022"/>
    </source>
</evidence>
<dbReference type="EMBL" id="RJGP01001083">
    <property type="protein sequence ID" value="RVZ23876.1"/>
    <property type="molecule type" value="Genomic_DNA"/>
</dbReference>
<evidence type="ECO:0000256" key="1">
    <source>
        <dbReference type="ARBA" id="ARBA00023163"/>
    </source>
</evidence>
<dbReference type="InterPro" id="IPR007759">
    <property type="entry name" value="Asxl_HARE-HTH"/>
</dbReference>
<dbReference type="Proteomes" id="UP000289022">
    <property type="component" value="Unassembled WGS sequence"/>
</dbReference>
<protein>
    <submittedName>
        <fullName evidence="3">HrgA protein</fullName>
    </submittedName>
</protein>
<evidence type="ECO:0000313" key="3">
    <source>
        <dbReference type="EMBL" id="RVZ23876.1"/>
    </source>
</evidence>
<reference evidence="3 4" key="1">
    <citation type="submission" date="2018-11" db="EMBL/GenBank/DDBJ databases">
        <title>Genetic determinants and prediction of antibiotic resistance phenotypes in Helicobacter pylori.</title>
        <authorList>
            <person name="Wagner K."/>
        </authorList>
    </citation>
    <scope>NUCLEOTIDE SEQUENCE [LARGE SCALE GENOMIC DNA]</scope>
    <source>
        <strain evidence="3 4">ZH70</strain>
    </source>
</reference>
<dbReference type="PROSITE" id="PS51913">
    <property type="entry name" value="HTH_HARE"/>
    <property type="match status" value="1"/>
</dbReference>